<dbReference type="STRING" id="644966.Tmar_0445"/>
<dbReference type="eggNOG" id="COG0614">
    <property type="taxonomic scope" value="Bacteria"/>
</dbReference>
<evidence type="ECO:0000256" key="1">
    <source>
        <dbReference type="ARBA" id="ARBA00008814"/>
    </source>
</evidence>
<dbReference type="KEGG" id="tmr:Tmar_0445"/>
<accession>E6SGM0</accession>
<sequence length="375" mass="38477">MPFPLKADRRGPGKPRWGGWLAGLLLVALVAAWAGAGFAGPWRGTGRAPGRWVFRDDLGQRVLLPAPPRRVACSGRDLCDLVQALLGDAAVTVLPPGAEEQALRPGLADLVLLPEVTRRPGLAGRLRARGWPAATLRWRDVTQLPDATLRLAAWLNRVDRGRELAATYARRLAGVEAAVAAIPPAQRPPVLVLAWDRPPVWAGAGSPAAILVERAGGRLVTGGAAENAARWPAGPAGRLAGGRARWGAGDAAGAGPAGGDGGRGAARPSGGHARPGAVWLAGSLGGRAAAWLAGEEAWRAASWPAGTRVVTSLLTPAVPPGGPEAATALYLPPAQLLGAGPEALQGLERLAAWLHPGRTGDAGEPLRMVPLPVAP</sequence>
<keyword evidence="4" id="KW-1185">Reference proteome</keyword>
<dbReference type="Proteomes" id="UP000008915">
    <property type="component" value="Chromosome"/>
</dbReference>
<dbReference type="PANTHER" id="PTHR30535:SF34">
    <property type="entry name" value="MOLYBDATE-BINDING PROTEIN MOLA"/>
    <property type="match status" value="1"/>
</dbReference>
<dbReference type="AlphaFoldDB" id="E6SGM0"/>
<protein>
    <recommendedName>
        <fullName evidence="5">Periplasmic binding protein</fullName>
    </recommendedName>
</protein>
<evidence type="ECO:0000313" key="3">
    <source>
        <dbReference type="EMBL" id="ADU50566.1"/>
    </source>
</evidence>
<dbReference type="SUPFAM" id="SSF53807">
    <property type="entry name" value="Helical backbone' metal receptor"/>
    <property type="match status" value="1"/>
</dbReference>
<feature type="compositionally biased region" description="Low complexity" evidence="2">
    <location>
        <begin position="232"/>
        <end position="249"/>
    </location>
</feature>
<evidence type="ECO:0000313" key="4">
    <source>
        <dbReference type="Proteomes" id="UP000008915"/>
    </source>
</evidence>
<dbReference type="HOGENOM" id="CLU_836612_0_0_9"/>
<gene>
    <name evidence="3" type="ordered locus">Tmar_0445</name>
</gene>
<organism evidence="3 4">
    <name type="scientific">Thermaerobacter marianensis (strain ATCC 700841 / DSM 12885 / JCM 10246 / 7p75a)</name>
    <dbReference type="NCBI Taxonomy" id="644966"/>
    <lineage>
        <taxon>Bacteria</taxon>
        <taxon>Bacillati</taxon>
        <taxon>Bacillota</taxon>
        <taxon>Clostridia</taxon>
        <taxon>Eubacteriales</taxon>
        <taxon>Clostridiales Family XVII. Incertae Sedis</taxon>
        <taxon>Thermaerobacter</taxon>
    </lineage>
</organism>
<dbReference type="InterPro" id="IPR050902">
    <property type="entry name" value="ABC_Transporter_SBP"/>
</dbReference>
<feature type="compositionally biased region" description="Gly residues" evidence="2">
    <location>
        <begin position="250"/>
        <end position="264"/>
    </location>
</feature>
<reference evidence="4" key="2">
    <citation type="journal article" date="2010" name="Stand. Genomic Sci.">
        <title>Complete genome sequence of Thermaerobacter marianensis type strain (7p75aT).</title>
        <authorList>
            <person name="Han C."/>
            <person name="Gu W."/>
            <person name="Zhang X."/>
            <person name="Lapidus A."/>
            <person name="Nolan M."/>
            <person name="Copeland A."/>
            <person name="Lucas S."/>
            <person name="Glavina Del Rio T."/>
            <person name="Tice H."/>
            <person name="Cheng J."/>
            <person name="Tapia R."/>
            <person name="Goodwin L."/>
            <person name="Pitluck S."/>
            <person name="Pagani I."/>
            <person name="Ivanova N."/>
            <person name="Mavromatis K."/>
            <person name="Mikhailova N."/>
            <person name="Pati A."/>
            <person name="Chen A."/>
            <person name="Palaniappan K."/>
            <person name="Land M."/>
            <person name="Hauser L."/>
            <person name="Chang Y."/>
            <person name="Jeffries C."/>
            <person name="Schneider S."/>
            <person name="Rohde M."/>
            <person name="Goker M."/>
            <person name="Pukall R."/>
            <person name="Woyke T."/>
            <person name="Bristow J."/>
            <person name="Eisen J."/>
            <person name="Markowitz V."/>
            <person name="Hugenholtz P."/>
            <person name="Kyrpides N."/>
            <person name="Klenk H."/>
            <person name="Detter J."/>
        </authorList>
    </citation>
    <scope>NUCLEOTIDE SEQUENCE [LARGE SCALE GENOMIC DNA]</scope>
    <source>
        <strain evidence="4">ATCC 700841 / DSM 12885 / JCM 10246 / 7p75a</strain>
    </source>
</reference>
<name>E6SGM0_THEM7</name>
<dbReference type="EMBL" id="CP002344">
    <property type="protein sequence ID" value="ADU50566.1"/>
    <property type="molecule type" value="Genomic_DNA"/>
</dbReference>
<reference evidence="3 4" key="1">
    <citation type="journal article" date="2010" name="Stand. Genomic Sci.">
        <title>Complete genome sequence of Thermaerobacter marianensis type strain (7p75a).</title>
        <authorList>
            <person name="Han C."/>
            <person name="Gu W."/>
            <person name="Zhang X."/>
            <person name="Lapidus A."/>
            <person name="Nolan M."/>
            <person name="Copeland A."/>
            <person name="Lucas S."/>
            <person name="Del Rio T.G."/>
            <person name="Tice H."/>
            <person name="Cheng J.F."/>
            <person name="Tapia R."/>
            <person name="Goodwin L."/>
            <person name="Pitluck S."/>
            <person name="Pagani I."/>
            <person name="Ivanova N."/>
            <person name="Mavromatis K."/>
            <person name="Mikhailova N."/>
            <person name="Pati A."/>
            <person name="Chen A."/>
            <person name="Palaniappan K."/>
            <person name="Land M."/>
            <person name="Hauser L."/>
            <person name="Chang Y.J."/>
            <person name="Jeffries C.D."/>
            <person name="Schneider S."/>
            <person name="Rohde M."/>
            <person name="Goker M."/>
            <person name="Pukall R."/>
            <person name="Woyke T."/>
            <person name="Bristow J."/>
            <person name="Eisen J.A."/>
            <person name="Markowitz V."/>
            <person name="Hugenholtz P."/>
            <person name="Kyrpides N.C."/>
            <person name="Klenk H.P."/>
            <person name="Detter J.C."/>
        </authorList>
    </citation>
    <scope>NUCLEOTIDE SEQUENCE [LARGE SCALE GENOMIC DNA]</scope>
    <source>
        <strain evidence="4">ATCC 700841 / DSM 12885 / JCM 10246 / 7p75a</strain>
    </source>
</reference>
<proteinExistence type="inferred from homology"/>
<feature type="region of interest" description="Disordered" evidence="2">
    <location>
        <begin position="232"/>
        <end position="272"/>
    </location>
</feature>
<dbReference type="RefSeq" id="WP_013494871.1">
    <property type="nucleotide sequence ID" value="NC_014831.1"/>
</dbReference>
<dbReference type="PANTHER" id="PTHR30535">
    <property type="entry name" value="VITAMIN B12-BINDING PROTEIN"/>
    <property type="match status" value="1"/>
</dbReference>
<evidence type="ECO:0008006" key="5">
    <source>
        <dbReference type="Google" id="ProtNLM"/>
    </source>
</evidence>
<comment type="similarity">
    <text evidence="1">Belongs to the bacterial solute-binding protein 8 family.</text>
</comment>
<evidence type="ECO:0000256" key="2">
    <source>
        <dbReference type="SAM" id="MobiDB-lite"/>
    </source>
</evidence>
<dbReference type="Gene3D" id="3.40.50.1980">
    <property type="entry name" value="Nitrogenase molybdenum iron protein domain"/>
    <property type="match status" value="1"/>
</dbReference>